<protein>
    <submittedName>
        <fullName evidence="1">Uncharacterized protein</fullName>
    </submittedName>
</protein>
<dbReference type="Proteomes" id="UP001417504">
    <property type="component" value="Unassembled WGS sequence"/>
</dbReference>
<reference evidence="1 2" key="1">
    <citation type="submission" date="2024-01" db="EMBL/GenBank/DDBJ databases">
        <title>Genome assemblies of Stephania.</title>
        <authorList>
            <person name="Yang L."/>
        </authorList>
    </citation>
    <scope>NUCLEOTIDE SEQUENCE [LARGE SCALE GENOMIC DNA]</scope>
    <source>
        <strain evidence="1">QJT</strain>
        <tissue evidence="1">Leaf</tissue>
    </source>
</reference>
<comment type="caution">
    <text evidence="1">The sequence shown here is derived from an EMBL/GenBank/DDBJ whole genome shotgun (WGS) entry which is preliminary data.</text>
</comment>
<sequence>MVSAFSLNPSIRIPLPRHKRVPSRLSHVLNELRAPSFFTYFERIIFKGPHALLLLSFLVEKLAISLKIEVEYPTS</sequence>
<proteinExistence type="predicted"/>
<evidence type="ECO:0000313" key="1">
    <source>
        <dbReference type="EMBL" id="KAK9147052.1"/>
    </source>
</evidence>
<dbReference type="AlphaFoldDB" id="A0AAP0PK85"/>
<evidence type="ECO:0000313" key="2">
    <source>
        <dbReference type="Proteomes" id="UP001417504"/>
    </source>
</evidence>
<keyword evidence="2" id="KW-1185">Reference proteome</keyword>
<accession>A0AAP0PK85</accession>
<dbReference type="EMBL" id="JBBNAE010000002">
    <property type="protein sequence ID" value="KAK9147052.1"/>
    <property type="molecule type" value="Genomic_DNA"/>
</dbReference>
<name>A0AAP0PK85_9MAGN</name>
<organism evidence="1 2">
    <name type="scientific">Stephania japonica</name>
    <dbReference type="NCBI Taxonomy" id="461633"/>
    <lineage>
        <taxon>Eukaryota</taxon>
        <taxon>Viridiplantae</taxon>
        <taxon>Streptophyta</taxon>
        <taxon>Embryophyta</taxon>
        <taxon>Tracheophyta</taxon>
        <taxon>Spermatophyta</taxon>
        <taxon>Magnoliopsida</taxon>
        <taxon>Ranunculales</taxon>
        <taxon>Menispermaceae</taxon>
        <taxon>Menispermoideae</taxon>
        <taxon>Cissampelideae</taxon>
        <taxon>Stephania</taxon>
    </lineage>
</organism>
<gene>
    <name evidence="1" type="ORF">Sjap_006955</name>
</gene>